<organism evidence="5 6">
    <name type="scientific">Candidatus Buchananbacteria bacterium RIFCSPHIGHO2_01_FULL_39_14</name>
    <dbReference type="NCBI Taxonomy" id="1797532"/>
    <lineage>
        <taxon>Bacteria</taxon>
        <taxon>Candidatus Buchananiibacteriota</taxon>
    </lineage>
</organism>
<keyword evidence="3" id="KW-0067">ATP-binding</keyword>
<evidence type="ECO:0000313" key="5">
    <source>
        <dbReference type="EMBL" id="OGY43767.1"/>
    </source>
</evidence>
<dbReference type="AlphaFoldDB" id="A0A1G1XWV5"/>
<dbReference type="STRING" id="1797532.A2729_00765"/>
<name>A0A1G1XWV5_9BACT</name>
<dbReference type="SMART" id="SM00382">
    <property type="entry name" value="AAA"/>
    <property type="match status" value="1"/>
</dbReference>
<dbReference type="EMBL" id="MHIB01000030">
    <property type="protein sequence ID" value="OGY43767.1"/>
    <property type="molecule type" value="Genomic_DNA"/>
</dbReference>
<dbReference type="InterPro" id="IPR003593">
    <property type="entry name" value="AAA+_ATPase"/>
</dbReference>
<evidence type="ECO:0000259" key="4">
    <source>
        <dbReference type="PROSITE" id="PS50893"/>
    </source>
</evidence>
<evidence type="ECO:0000313" key="6">
    <source>
        <dbReference type="Proteomes" id="UP000178930"/>
    </source>
</evidence>
<dbReference type="SUPFAM" id="SSF52540">
    <property type="entry name" value="P-loop containing nucleoside triphosphate hydrolases"/>
    <property type="match status" value="1"/>
</dbReference>
<keyword evidence="2" id="KW-0547">Nucleotide-binding</keyword>
<dbReference type="InterPro" id="IPR017871">
    <property type="entry name" value="ABC_transporter-like_CS"/>
</dbReference>
<feature type="domain" description="ABC transporter" evidence="4">
    <location>
        <begin position="5"/>
        <end position="231"/>
    </location>
</feature>
<dbReference type="InterPro" id="IPR050166">
    <property type="entry name" value="ABC_transporter_ATP-bind"/>
</dbReference>
<evidence type="ECO:0000256" key="2">
    <source>
        <dbReference type="ARBA" id="ARBA00022741"/>
    </source>
</evidence>
<sequence length="249" mass="27957">MKTIISLKNVEKYFNSLHALKNITFDVNEGEFVSIIGPSGCGKTTLLKIIGGLTNFSKGSVTIESGSVESALQGRKFGFVFQKPVLLPWRNVLENIQLPLEILDRRNASEIPSKLLKIVGLEKFENFYPNELSGGMQQRVSIARALSFGPSILLMDEPFGSLDEITRDRLNLELLRIWREESSTISSITFVTHSVPESVFMSDKVIVLSARPGAVQQIVDIDLPRPRTSEIKYSKKYLELVQCIRKILK</sequence>
<keyword evidence="1" id="KW-0813">Transport</keyword>
<dbReference type="Pfam" id="PF00005">
    <property type="entry name" value="ABC_tran"/>
    <property type="match status" value="1"/>
</dbReference>
<dbReference type="PROSITE" id="PS50893">
    <property type="entry name" value="ABC_TRANSPORTER_2"/>
    <property type="match status" value="1"/>
</dbReference>
<dbReference type="Proteomes" id="UP000178930">
    <property type="component" value="Unassembled WGS sequence"/>
</dbReference>
<dbReference type="PANTHER" id="PTHR42788:SF13">
    <property type="entry name" value="ALIPHATIC SULFONATES IMPORT ATP-BINDING PROTEIN SSUB"/>
    <property type="match status" value="1"/>
</dbReference>
<accession>A0A1G1XWV5</accession>
<dbReference type="InterPro" id="IPR003439">
    <property type="entry name" value="ABC_transporter-like_ATP-bd"/>
</dbReference>
<evidence type="ECO:0000256" key="3">
    <source>
        <dbReference type="ARBA" id="ARBA00022840"/>
    </source>
</evidence>
<gene>
    <name evidence="5" type="ORF">A2729_00765</name>
</gene>
<dbReference type="CDD" id="cd03293">
    <property type="entry name" value="ABC_NrtD_SsuB_transporters"/>
    <property type="match status" value="1"/>
</dbReference>
<dbReference type="Gene3D" id="3.40.50.300">
    <property type="entry name" value="P-loop containing nucleotide triphosphate hydrolases"/>
    <property type="match status" value="1"/>
</dbReference>
<comment type="caution">
    <text evidence="5">The sequence shown here is derived from an EMBL/GenBank/DDBJ whole genome shotgun (WGS) entry which is preliminary data.</text>
</comment>
<proteinExistence type="predicted"/>
<dbReference type="InterPro" id="IPR027417">
    <property type="entry name" value="P-loop_NTPase"/>
</dbReference>
<dbReference type="PANTHER" id="PTHR42788">
    <property type="entry name" value="TAURINE IMPORT ATP-BINDING PROTEIN-RELATED"/>
    <property type="match status" value="1"/>
</dbReference>
<dbReference type="PROSITE" id="PS00211">
    <property type="entry name" value="ABC_TRANSPORTER_1"/>
    <property type="match status" value="1"/>
</dbReference>
<dbReference type="GO" id="GO:0016887">
    <property type="term" value="F:ATP hydrolysis activity"/>
    <property type="evidence" value="ECO:0007669"/>
    <property type="project" value="InterPro"/>
</dbReference>
<protein>
    <recommendedName>
        <fullName evidence="4">ABC transporter domain-containing protein</fullName>
    </recommendedName>
</protein>
<evidence type="ECO:0000256" key="1">
    <source>
        <dbReference type="ARBA" id="ARBA00022448"/>
    </source>
</evidence>
<reference evidence="5 6" key="1">
    <citation type="journal article" date="2016" name="Nat. Commun.">
        <title>Thousands of microbial genomes shed light on interconnected biogeochemical processes in an aquifer system.</title>
        <authorList>
            <person name="Anantharaman K."/>
            <person name="Brown C.T."/>
            <person name="Hug L.A."/>
            <person name="Sharon I."/>
            <person name="Castelle C.J."/>
            <person name="Probst A.J."/>
            <person name="Thomas B.C."/>
            <person name="Singh A."/>
            <person name="Wilkins M.J."/>
            <person name="Karaoz U."/>
            <person name="Brodie E.L."/>
            <person name="Williams K.H."/>
            <person name="Hubbard S.S."/>
            <person name="Banfield J.F."/>
        </authorList>
    </citation>
    <scope>NUCLEOTIDE SEQUENCE [LARGE SCALE GENOMIC DNA]</scope>
</reference>
<dbReference type="GO" id="GO:0005524">
    <property type="term" value="F:ATP binding"/>
    <property type="evidence" value="ECO:0007669"/>
    <property type="project" value="UniProtKB-KW"/>
</dbReference>